<proteinExistence type="predicted"/>
<dbReference type="AlphaFoldDB" id="H3A0G6"/>
<evidence type="ECO:0000313" key="2">
    <source>
        <dbReference type="Proteomes" id="UP000008672"/>
    </source>
</evidence>
<dbReference type="GeneTree" id="ENSGT00940000164698"/>
<reference evidence="1" key="3">
    <citation type="submission" date="2025-09" db="UniProtKB">
        <authorList>
            <consortium name="Ensembl"/>
        </authorList>
    </citation>
    <scope>IDENTIFICATION</scope>
</reference>
<dbReference type="EMBL" id="AFYH01226002">
    <property type="status" value="NOT_ANNOTATED_CDS"/>
    <property type="molecule type" value="Genomic_DNA"/>
</dbReference>
<organism evidence="1 2">
    <name type="scientific">Latimeria chalumnae</name>
    <name type="common">Coelacanth</name>
    <dbReference type="NCBI Taxonomy" id="7897"/>
    <lineage>
        <taxon>Eukaryota</taxon>
        <taxon>Metazoa</taxon>
        <taxon>Chordata</taxon>
        <taxon>Craniata</taxon>
        <taxon>Vertebrata</taxon>
        <taxon>Euteleostomi</taxon>
        <taxon>Coelacanthiformes</taxon>
        <taxon>Coelacanthidae</taxon>
        <taxon>Latimeria</taxon>
    </lineage>
</organism>
<reference evidence="2" key="1">
    <citation type="submission" date="2011-08" db="EMBL/GenBank/DDBJ databases">
        <title>The draft genome of Latimeria chalumnae.</title>
        <authorList>
            <person name="Di Palma F."/>
            <person name="Alfoldi J."/>
            <person name="Johnson J."/>
            <person name="Berlin A."/>
            <person name="Gnerre S."/>
            <person name="Jaffe D."/>
            <person name="MacCallum I."/>
            <person name="Young S."/>
            <person name="Walker B.J."/>
            <person name="Lander E."/>
            <person name="Lindblad-Toh K."/>
        </authorList>
    </citation>
    <scope>NUCLEOTIDE SEQUENCE [LARGE SCALE GENOMIC DNA]</scope>
    <source>
        <strain evidence="2">Wild caught</strain>
    </source>
</reference>
<dbReference type="Proteomes" id="UP000008672">
    <property type="component" value="Unassembled WGS sequence"/>
</dbReference>
<accession>H3A0G6</accession>
<evidence type="ECO:0000313" key="1">
    <source>
        <dbReference type="Ensembl" id="ENSLACP00000003137.1"/>
    </source>
</evidence>
<dbReference type="OMA" id="PKEICAT"/>
<dbReference type="Ensembl" id="ENSLACT00000003167.1">
    <property type="protein sequence ID" value="ENSLACP00000003137.1"/>
    <property type="gene ID" value="ENSLACG00000002809.1"/>
</dbReference>
<sequence>ISKSLIQSVTNVSIGFRVISDHAAVTLLMLLNEEFPAPPRWRLNAFLLQDKSFLQKLMVDIRDFLCFNEETASSKAILWDALKAFTRGKLLSRASFLKKQRTEQITNLEKERKPLEQQFATSPTDSLAKTLEQKKYALSILLSRKAEYALFYTHQHYFQQGECAFCLLAHRLRRCQMPQITGIRSATGSLVTAPKEICATFADFFNHLYSSESLEVEQFFSGQRLPTLNSADKEMLDSPIS</sequence>
<dbReference type="STRING" id="7897.ENSLACP00000003137"/>
<name>H3A0G6_LATCH</name>
<dbReference type="HOGENOM" id="CLU_000680_2_1_1"/>
<dbReference type="InParanoid" id="H3A0G6"/>
<protein>
    <submittedName>
        <fullName evidence="1">Uncharacterized protein</fullName>
    </submittedName>
</protein>
<keyword evidence="2" id="KW-1185">Reference proteome</keyword>
<reference evidence="1" key="2">
    <citation type="submission" date="2025-08" db="UniProtKB">
        <authorList>
            <consortium name="Ensembl"/>
        </authorList>
    </citation>
    <scope>IDENTIFICATION</scope>
</reference>